<name>A0A8X8WD56_SALSN</name>
<evidence type="ECO:0000313" key="2">
    <source>
        <dbReference type="EMBL" id="KAG6392500.1"/>
    </source>
</evidence>
<dbReference type="AlphaFoldDB" id="A0A8X8WD56"/>
<keyword evidence="3" id="KW-1185">Reference proteome</keyword>
<dbReference type="EMBL" id="PNBA02000018">
    <property type="protein sequence ID" value="KAG6392500.1"/>
    <property type="molecule type" value="Genomic_DNA"/>
</dbReference>
<sequence>MEQRLVLQFAQHQTAAAIWRSLATTFGTRKDPVQIYDLEDRTNKLVQGTETLEAYWAEIQNLWVGMDNRKLCPYTCCDEGVKIYQTETKIKRPHQFLSGVNNKYDGLRRDLLKEDHAPDAETALGILKQEEEHSGIWRQPLPPDSGIGAGFRIRRSAVSFPTNEQDIQSGGDSNGTSYGTPRGGPTEMATGGWWAANPVVNGREA</sequence>
<evidence type="ECO:0000313" key="3">
    <source>
        <dbReference type="Proteomes" id="UP000298416"/>
    </source>
</evidence>
<accession>A0A8X8WD56</accession>
<feature type="compositionally biased region" description="Polar residues" evidence="1">
    <location>
        <begin position="160"/>
        <end position="179"/>
    </location>
</feature>
<evidence type="ECO:0000256" key="1">
    <source>
        <dbReference type="SAM" id="MobiDB-lite"/>
    </source>
</evidence>
<gene>
    <name evidence="2" type="ORF">SASPL_146722</name>
</gene>
<reference evidence="2" key="1">
    <citation type="submission" date="2018-01" db="EMBL/GenBank/DDBJ databases">
        <authorList>
            <person name="Mao J.F."/>
        </authorList>
    </citation>
    <scope>NUCLEOTIDE SEQUENCE</scope>
    <source>
        <strain evidence="2">Huo1</strain>
        <tissue evidence="2">Leaf</tissue>
    </source>
</reference>
<dbReference type="Proteomes" id="UP000298416">
    <property type="component" value="Unassembled WGS sequence"/>
</dbReference>
<protein>
    <recommendedName>
        <fullName evidence="4">Retrotransposon gag domain-containing protein</fullName>
    </recommendedName>
</protein>
<comment type="caution">
    <text evidence="2">The sequence shown here is derived from an EMBL/GenBank/DDBJ whole genome shotgun (WGS) entry which is preliminary data.</text>
</comment>
<evidence type="ECO:0008006" key="4">
    <source>
        <dbReference type="Google" id="ProtNLM"/>
    </source>
</evidence>
<proteinExistence type="predicted"/>
<reference evidence="2" key="2">
    <citation type="submission" date="2020-08" db="EMBL/GenBank/DDBJ databases">
        <title>Plant Genome Project.</title>
        <authorList>
            <person name="Zhang R.-G."/>
        </authorList>
    </citation>
    <scope>NUCLEOTIDE SEQUENCE</scope>
    <source>
        <strain evidence="2">Huo1</strain>
        <tissue evidence="2">Leaf</tissue>
    </source>
</reference>
<feature type="region of interest" description="Disordered" evidence="1">
    <location>
        <begin position="160"/>
        <end position="205"/>
    </location>
</feature>
<organism evidence="2">
    <name type="scientific">Salvia splendens</name>
    <name type="common">Scarlet sage</name>
    <dbReference type="NCBI Taxonomy" id="180675"/>
    <lineage>
        <taxon>Eukaryota</taxon>
        <taxon>Viridiplantae</taxon>
        <taxon>Streptophyta</taxon>
        <taxon>Embryophyta</taxon>
        <taxon>Tracheophyta</taxon>
        <taxon>Spermatophyta</taxon>
        <taxon>Magnoliopsida</taxon>
        <taxon>eudicotyledons</taxon>
        <taxon>Gunneridae</taxon>
        <taxon>Pentapetalae</taxon>
        <taxon>asterids</taxon>
        <taxon>lamiids</taxon>
        <taxon>Lamiales</taxon>
        <taxon>Lamiaceae</taxon>
        <taxon>Nepetoideae</taxon>
        <taxon>Mentheae</taxon>
        <taxon>Salviinae</taxon>
        <taxon>Salvia</taxon>
        <taxon>Salvia subgen. Calosphace</taxon>
        <taxon>core Calosphace</taxon>
    </lineage>
</organism>